<keyword evidence="2" id="KW-1185">Reference proteome</keyword>
<gene>
    <name evidence="1" type="ORF">LTR36_002029</name>
</gene>
<sequence length="312" mass="35113">MDSHSQMIVASRPSPADVLLTASRLLQLPGELRNKVYSLTLGDLSALTTNIVRSRGGLLPCPLGVFTKPAYGLRAPNLTLRLCCRQIKREVTLYWLRNSTFGVYLRDAGANRRCRSYIDREAQRFAGVLGRSMLSKIQHLELGLDDLNLFFHGLVKQDSTPSDSQLHGTARQQWLVNVARLGPQSLAPPANLPDLWSAICTLAIGGMKSITTVTLHGNRIDCFPQSVSREYAVDLFFVLLKMCFGGLKDLRVVSTVPVPYGRRFRFTRIEEDGRMWGMVREWYSGQMTFRYDKVTREKELSGPVEEDDDEGL</sequence>
<accession>A0AAV9JM04</accession>
<evidence type="ECO:0000313" key="1">
    <source>
        <dbReference type="EMBL" id="KAK4546352.1"/>
    </source>
</evidence>
<dbReference type="PANTHER" id="PTHR42085">
    <property type="entry name" value="F-BOX DOMAIN-CONTAINING PROTEIN"/>
    <property type="match status" value="1"/>
</dbReference>
<reference evidence="1 2" key="1">
    <citation type="submission" date="2021-11" db="EMBL/GenBank/DDBJ databases">
        <title>Black yeast isolated from Biological Soil Crust.</title>
        <authorList>
            <person name="Kurbessoian T."/>
        </authorList>
    </citation>
    <scope>NUCLEOTIDE SEQUENCE [LARGE SCALE GENOMIC DNA]</scope>
    <source>
        <strain evidence="1 2">CCFEE 5522</strain>
    </source>
</reference>
<comment type="caution">
    <text evidence="1">The sequence shown here is derived from an EMBL/GenBank/DDBJ whole genome shotgun (WGS) entry which is preliminary data.</text>
</comment>
<dbReference type="AlphaFoldDB" id="A0AAV9JM04"/>
<name>A0AAV9JM04_9PEZI</name>
<evidence type="ECO:0000313" key="2">
    <source>
        <dbReference type="Proteomes" id="UP001324427"/>
    </source>
</evidence>
<dbReference type="PANTHER" id="PTHR42085:SF1">
    <property type="entry name" value="F-BOX DOMAIN-CONTAINING PROTEIN"/>
    <property type="match status" value="1"/>
</dbReference>
<dbReference type="EMBL" id="JAVFHQ010000015">
    <property type="protein sequence ID" value="KAK4546352.1"/>
    <property type="molecule type" value="Genomic_DNA"/>
</dbReference>
<protein>
    <submittedName>
        <fullName evidence="1">Uncharacterized protein</fullName>
    </submittedName>
</protein>
<dbReference type="InterPro" id="IPR038883">
    <property type="entry name" value="AN11006-like"/>
</dbReference>
<organism evidence="1 2">
    <name type="scientific">Oleoguttula mirabilis</name>
    <dbReference type="NCBI Taxonomy" id="1507867"/>
    <lineage>
        <taxon>Eukaryota</taxon>
        <taxon>Fungi</taxon>
        <taxon>Dikarya</taxon>
        <taxon>Ascomycota</taxon>
        <taxon>Pezizomycotina</taxon>
        <taxon>Dothideomycetes</taxon>
        <taxon>Dothideomycetidae</taxon>
        <taxon>Mycosphaerellales</taxon>
        <taxon>Teratosphaeriaceae</taxon>
        <taxon>Oleoguttula</taxon>
    </lineage>
</organism>
<dbReference type="Proteomes" id="UP001324427">
    <property type="component" value="Unassembled WGS sequence"/>
</dbReference>
<proteinExistence type="predicted"/>